<name>A0A2I2F7V8_ASPCN</name>
<keyword evidence="5 7" id="KW-0653">Protein transport</keyword>
<evidence type="ECO:0000313" key="11">
    <source>
        <dbReference type="Proteomes" id="UP000234585"/>
    </source>
</evidence>
<evidence type="ECO:0000256" key="6">
    <source>
        <dbReference type="ARBA" id="ARBA00023136"/>
    </source>
</evidence>
<dbReference type="OrthoDB" id="10264595at2759"/>
<dbReference type="GO" id="GO:0005794">
    <property type="term" value="C:Golgi apparatus"/>
    <property type="evidence" value="ECO:0007669"/>
    <property type="project" value="UniProtKB-SubCell"/>
</dbReference>
<sequence length="984" mass="109902">MFEKSLYDLIKGLRSHRTAEDDYIQSSLRECRAEVKSQDMDKKATALLKLLYLEMFGYDMSWASFHVLEVMSSSKYLLKRAGYLGAVQSFRTDTEILMLATNLLKKDLASPGVPNISLPLITLPNIITPSLAMSLVSDVLSRISHTHAVVRKKAIVCLYRLALVYPEALNVAWPKIKDRLMDEDEDNSVTTAAINVVCELGWRRPHDLLPLAPRLFDLLVDGGNNWMAIKVIKLFATLTPLEPRLIRKLLRPLTNIIRTTSAMSLLYECINGIIQGGILDGDGAVDETTEIASLCVGKLRGMIVTDSDPNLKYVALLSFNRIAGSYPRLVATHQDVILGCLEDADVSIRLQALDLVSQVVTSETLVPFVNQLINQLDDEHQVFPDQYEADEGDMCTESDMSHKQYSMLHTGSSFLPKDYSIEVLHRILDICSYKNYSNLLDFEWYVGVLLRLVKLVPASSRGNSCFPSWQGRNQGSIGHRIVSEIRNVSVRVKEVRSEATTAAECLILTKDRDAVFPRITATDTDILGPLAWVVGEFAQHLRSPRETLLSLMEIATTPQSAHAVPLSIQAILKIFVGTILAEDVPWDMQGRREATILLTRITRFLEALTVHPDLDVQERAIEFLEVARLAVDSIQSESHAADEIPFLLSSIIPGMFRGLELNPVAASAQRKVPLPENLTLDEAFQKDLPGLFSSRHSRPKRPRIQSFTEDFYYLQGTSTSGEHSSPGDFGYEICSSPSYQNHTVRDIDGVSAMTLKKAERREQYRDDPFYIDSENGAGNLNSIGPDVHGVDIDSIPIVNLGLEETGNYHKTPTGRSKPKDPRRKTKKYDIMSDEMIGQDDPTDLEDFNQTRKARSSLLQVDSSGLGQLPMGNDRRFSPSSHDPTRIGDDAEMAKAMQEVERMRLQMQRASERVHLEGFPAEGTLVKKRRGGLKAHDVAEASGDHDTQSNDDVALQVSKPKRKGHKPRSGKKKKGRAKSLLEQEE</sequence>
<dbReference type="STRING" id="41067.A0A2I2F7V8"/>
<evidence type="ECO:0000313" key="10">
    <source>
        <dbReference type="EMBL" id="PLB36714.1"/>
    </source>
</evidence>
<dbReference type="GO" id="GO:0006623">
    <property type="term" value="P:protein targeting to vacuole"/>
    <property type="evidence" value="ECO:0007669"/>
    <property type="project" value="TreeGrafter"/>
</dbReference>
<feature type="region of interest" description="Disordered" evidence="8">
    <location>
        <begin position="862"/>
        <end position="887"/>
    </location>
</feature>
<dbReference type="InterPro" id="IPR011989">
    <property type="entry name" value="ARM-like"/>
</dbReference>
<dbReference type="PANTHER" id="PTHR22781">
    <property type="entry name" value="DELTA ADAPTIN-RELATED"/>
    <property type="match status" value="1"/>
</dbReference>
<reference evidence="10 11" key="1">
    <citation type="submission" date="2017-12" db="EMBL/GenBank/DDBJ databases">
        <authorList>
            <consortium name="DOE Joint Genome Institute"/>
            <person name="Haridas S."/>
            <person name="Kjaerbolling I."/>
            <person name="Vesth T.C."/>
            <person name="Frisvad J.C."/>
            <person name="Nybo J.L."/>
            <person name="Theobald S."/>
            <person name="Kuo A."/>
            <person name="Bowyer P."/>
            <person name="Matsuda Y."/>
            <person name="Mondo S."/>
            <person name="Lyhne E.K."/>
            <person name="Kogle M.E."/>
            <person name="Clum A."/>
            <person name="Lipzen A."/>
            <person name="Salamov A."/>
            <person name="Ngan C.Y."/>
            <person name="Daum C."/>
            <person name="Chiniquy J."/>
            <person name="Barry K."/>
            <person name="LaButti K."/>
            <person name="Simmons B.A."/>
            <person name="Magnuson J.K."/>
            <person name="Mortensen U.H."/>
            <person name="Larsen T.O."/>
            <person name="Grigoriev I.V."/>
            <person name="Baker S.E."/>
            <person name="Andersen M.R."/>
            <person name="Nordberg H.P."/>
            <person name="Cantor M.N."/>
            <person name="Hua S.X."/>
        </authorList>
    </citation>
    <scope>NUCLEOTIDE SEQUENCE [LARGE SCALE GENOMIC DNA]</scope>
    <source>
        <strain evidence="10 11">CBS 102.13</strain>
    </source>
</reference>
<evidence type="ECO:0000256" key="5">
    <source>
        <dbReference type="ARBA" id="ARBA00022927"/>
    </source>
</evidence>
<keyword evidence="4" id="KW-0677">Repeat</keyword>
<organism evidence="10 11">
    <name type="scientific">Aspergillus candidus</name>
    <dbReference type="NCBI Taxonomy" id="41067"/>
    <lineage>
        <taxon>Eukaryota</taxon>
        <taxon>Fungi</taxon>
        <taxon>Dikarya</taxon>
        <taxon>Ascomycota</taxon>
        <taxon>Pezizomycotina</taxon>
        <taxon>Eurotiomycetes</taxon>
        <taxon>Eurotiomycetidae</taxon>
        <taxon>Eurotiales</taxon>
        <taxon>Aspergillaceae</taxon>
        <taxon>Aspergillus</taxon>
        <taxon>Aspergillus subgen. Circumdati</taxon>
    </lineage>
</organism>
<dbReference type="GeneID" id="36520372"/>
<dbReference type="GO" id="GO:0030123">
    <property type="term" value="C:AP-3 adaptor complex"/>
    <property type="evidence" value="ECO:0007669"/>
    <property type="project" value="InterPro"/>
</dbReference>
<evidence type="ECO:0000256" key="2">
    <source>
        <dbReference type="ARBA" id="ARBA00006613"/>
    </source>
</evidence>
<evidence type="ECO:0000256" key="1">
    <source>
        <dbReference type="ARBA" id="ARBA00004308"/>
    </source>
</evidence>
<dbReference type="AlphaFoldDB" id="A0A2I2F7V8"/>
<keyword evidence="3 7" id="KW-0813">Transport</keyword>
<keyword evidence="7" id="KW-0333">Golgi apparatus</keyword>
<keyword evidence="6" id="KW-0472">Membrane</keyword>
<comment type="subcellular location">
    <subcellularLocation>
        <location evidence="1">Endomembrane system</location>
    </subcellularLocation>
    <subcellularLocation>
        <location evidence="7">Golgi apparatus</location>
    </subcellularLocation>
</comment>
<feature type="region of interest" description="Disordered" evidence="8">
    <location>
        <begin position="805"/>
        <end position="845"/>
    </location>
</feature>
<gene>
    <name evidence="10" type="ORF">BDW47DRAFT_108355</name>
</gene>
<accession>A0A2I2F7V8</accession>
<evidence type="ECO:0000256" key="7">
    <source>
        <dbReference type="PIRNR" id="PIRNR037092"/>
    </source>
</evidence>
<dbReference type="InterPro" id="IPR017105">
    <property type="entry name" value="AP3_complex_dsu"/>
</dbReference>
<feature type="domain" description="Clathrin/coatomer adaptor adaptin-like N-terminal" evidence="9">
    <location>
        <begin position="20"/>
        <end position="628"/>
    </location>
</feature>
<proteinExistence type="inferred from homology"/>
<dbReference type="InterPro" id="IPR016024">
    <property type="entry name" value="ARM-type_fold"/>
</dbReference>
<evidence type="ECO:0000259" key="9">
    <source>
        <dbReference type="Pfam" id="PF01602"/>
    </source>
</evidence>
<feature type="compositionally biased region" description="Basic residues" evidence="8">
    <location>
        <begin position="958"/>
        <end position="976"/>
    </location>
</feature>
<dbReference type="InterPro" id="IPR002553">
    <property type="entry name" value="Clathrin/coatomer_adapt-like_N"/>
</dbReference>
<comment type="subunit">
    <text evidence="7">Adaptor protein complex 3 (AP-3) is a heterotetramer.</text>
</comment>
<dbReference type="EMBL" id="KZ559149">
    <property type="protein sequence ID" value="PLB36714.1"/>
    <property type="molecule type" value="Genomic_DNA"/>
</dbReference>
<feature type="compositionally biased region" description="Acidic residues" evidence="8">
    <location>
        <begin position="836"/>
        <end position="845"/>
    </location>
</feature>
<feature type="compositionally biased region" description="Basic and acidic residues" evidence="8">
    <location>
        <begin position="933"/>
        <end position="947"/>
    </location>
</feature>
<dbReference type="PANTHER" id="PTHR22781:SF12">
    <property type="entry name" value="AP-3 COMPLEX SUBUNIT DELTA-1"/>
    <property type="match status" value="1"/>
</dbReference>
<keyword evidence="11" id="KW-1185">Reference proteome</keyword>
<dbReference type="Gene3D" id="1.25.10.10">
    <property type="entry name" value="Leucine-rich Repeat Variant"/>
    <property type="match status" value="1"/>
</dbReference>
<feature type="compositionally biased region" description="Basic and acidic residues" evidence="8">
    <location>
        <begin position="872"/>
        <end position="887"/>
    </location>
</feature>
<dbReference type="Pfam" id="PF01602">
    <property type="entry name" value="Adaptin_N"/>
    <property type="match status" value="1"/>
</dbReference>
<comment type="similarity">
    <text evidence="2 7">Belongs to the adaptor complexes large subunit family.</text>
</comment>
<evidence type="ECO:0000256" key="3">
    <source>
        <dbReference type="ARBA" id="ARBA00022448"/>
    </source>
</evidence>
<dbReference type="Proteomes" id="UP000234585">
    <property type="component" value="Unassembled WGS sequence"/>
</dbReference>
<dbReference type="RefSeq" id="XP_024670726.1">
    <property type="nucleotide sequence ID" value="XM_024813212.1"/>
</dbReference>
<evidence type="ECO:0000256" key="8">
    <source>
        <dbReference type="SAM" id="MobiDB-lite"/>
    </source>
</evidence>
<dbReference type="PIRSF" id="PIRSF037092">
    <property type="entry name" value="AP3_complex_delta"/>
    <property type="match status" value="1"/>
</dbReference>
<dbReference type="SUPFAM" id="SSF48371">
    <property type="entry name" value="ARM repeat"/>
    <property type="match status" value="1"/>
</dbReference>
<feature type="region of interest" description="Disordered" evidence="8">
    <location>
        <begin position="926"/>
        <end position="984"/>
    </location>
</feature>
<comment type="function">
    <text evidence="7">Part of the AP-3 complex, an adaptor-related complex which is not clathrin-associated. The complex is associated with the Golgi region as well as more peripheral structures. It facilitates the budding of vesicles from the Golgi membrane.</text>
</comment>
<evidence type="ECO:0000256" key="4">
    <source>
        <dbReference type="ARBA" id="ARBA00022737"/>
    </source>
</evidence>
<protein>
    <recommendedName>
        <fullName evidence="7">AP-3 complex subunit delta</fullName>
    </recommendedName>
</protein>
<dbReference type="GO" id="GO:0010008">
    <property type="term" value="C:endosome membrane"/>
    <property type="evidence" value="ECO:0007669"/>
    <property type="project" value="TreeGrafter"/>
</dbReference>
<dbReference type="GO" id="GO:0006896">
    <property type="term" value="P:Golgi to vacuole transport"/>
    <property type="evidence" value="ECO:0007669"/>
    <property type="project" value="TreeGrafter"/>
</dbReference>